<evidence type="ECO:0000256" key="4">
    <source>
        <dbReference type="ARBA" id="ARBA00023242"/>
    </source>
</evidence>
<gene>
    <name evidence="8" type="ORF">K461DRAFT_233716</name>
</gene>
<dbReference type="GO" id="GO:0097361">
    <property type="term" value="C:cytosolic [4Fe-4S] assembly targeting complex"/>
    <property type="evidence" value="ECO:0007669"/>
    <property type="project" value="UniProtKB-UniRule"/>
</dbReference>
<dbReference type="AlphaFoldDB" id="A0A9P4MC12"/>
<evidence type="ECO:0000259" key="6">
    <source>
        <dbReference type="Pfam" id="PF12460"/>
    </source>
</evidence>
<comment type="caution">
    <text evidence="8">The sequence shown here is derived from an EMBL/GenBank/DDBJ whole genome shotgun (WGS) entry which is preliminary data.</text>
</comment>
<evidence type="ECO:0000313" key="9">
    <source>
        <dbReference type="Proteomes" id="UP000799439"/>
    </source>
</evidence>
<comment type="function">
    <text evidence="5">Key component of the cytosolic iron-sulfur protein assembly (CIA) complex, a multiprotein complex that mediates the incorporation of iron-sulfur cluster into apoproteins specifically involved in DNA metabolism and genomic integrity. In the CIA complex, MMS19 acts as an adapter between early-acting CIA components and a subset of cellular target iron-sulfur proteins.</text>
</comment>
<dbReference type="GO" id="GO:0016226">
    <property type="term" value="P:iron-sulfur cluster assembly"/>
    <property type="evidence" value="ECO:0007669"/>
    <property type="project" value="UniProtKB-UniRule"/>
</dbReference>
<keyword evidence="4 5" id="KW-0539">Nucleus</keyword>
<dbReference type="EMBL" id="ML996095">
    <property type="protein sequence ID" value="KAF2147688.1"/>
    <property type="molecule type" value="Genomic_DNA"/>
</dbReference>
<keyword evidence="5" id="KW-0234">DNA repair</keyword>
<evidence type="ECO:0000259" key="7">
    <source>
        <dbReference type="Pfam" id="PF14500"/>
    </source>
</evidence>
<protein>
    <recommendedName>
        <fullName evidence="5">MMS19 nucleotide excision repair protein</fullName>
    </recommendedName>
</protein>
<sequence length="1027" mass="113971">MSEIQLYLVEAGKNKDEARKIAQETAGKLERKEIQLLALVESVGEYINNEDATLRSHSLAYLADVLDSLSLKVLSLQQRLLLTEFILSRIRDDNEGVASCAKALMALERMGKWDTGTVRKIIDTIMNSTYPLKQYKLQGERYAVLQLIDLLLAKYRQIVTQRAEDDYDFIARFTSYFEGEKDPRNLMIVFSIVMVPMSEWTLGPSTQDMFDLVYNYFPITFKPPPGDPFGITAQDLKDRLRACISSTSEFAPYSIPALLDKLDSTSINTKRDVLQAIISCVDSYEPRTITLYSVTLWDALKFEVLNEQEKDLAQDSLEALGSITRQLELASEGALNAFLKPVVKECNEHLEDAPTKQSDAAGKFLNIIAKTSPSVADLVIKGVMPSLLTLFQASESIARRRGLVEVLNKLLQAIEAVSSQWQTRDDAGLIVGDRAASHAFKAFTNDSVELLLQAVISAPKTEISFRLCSLQALEQMLKIRQLLTESDTERILTSCTDIVIHEYSSSSDEIKASAVSTIIAAARQYPKLAVENALPALVVELPDCPELGVFTYEPALEVLARLSVEPQLADTIIVRLRNKLEAAKRQNAPRTYVIALLTSFLFVFTNGSPAKEEGVLKITHLTELVLPWLEEAIGLGRPESPILGSEVAVDIISRICEIILRDQSQHTQNQIYNSIQHLFQSLHARQPTPEAEAQNKPGSALGVIASLYFHAAFKAHVYEDRAPTEVLKALIDISRNQTHTTAIHTYALRHISVVVNKFVAPANLEQTIAETAPGLIDLTDAQSSADADVAYAFVRGFLIQGKSAKLASQYLQRLLGLLSSEKLGQAAAHGVGRLFAQDELLTKRNHCNVSGLYKQRTFTQCCSAIEADIKTATLESKKNYLIALSSILRNLPYGVIQPVLPELSLLLLQTLDLQGTSLQKFKASALVSLEAALLHDPLVLGEHSASIITRLLSSTEPASNNEQVRAESLKCLKLLPQQLKRETVIPHRKQVIKRLLACLDDRKRVVRTEAVRCRTAWLDLEKDGDED</sequence>
<proteinExistence type="inferred from homology"/>
<dbReference type="Proteomes" id="UP000799439">
    <property type="component" value="Unassembled WGS sequence"/>
</dbReference>
<dbReference type="InterPro" id="IPR011989">
    <property type="entry name" value="ARM-like"/>
</dbReference>
<dbReference type="InterPro" id="IPR029240">
    <property type="entry name" value="MMS19_N"/>
</dbReference>
<comment type="similarity">
    <text evidence="2 5">Belongs to the MET18/MMS19 family.</text>
</comment>
<feature type="domain" description="MMS19 C-terminal" evidence="6">
    <location>
        <begin position="556"/>
        <end position="976"/>
    </location>
</feature>
<dbReference type="InterPro" id="IPR016024">
    <property type="entry name" value="ARM-type_fold"/>
</dbReference>
<dbReference type="InterPro" id="IPR024687">
    <property type="entry name" value="MMS19_C"/>
</dbReference>
<dbReference type="SUPFAM" id="SSF48371">
    <property type="entry name" value="ARM repeat"/>
    <property type="match status" value="1"/>
</dbReference>
<dbReference type="InterPro" id="IPR039920">
    <property type="entry name" value="MMS19"/>
</dbReference>
<evidence type="ECO:0000313" key="8">
    <source>
        <dbReference type="EMBL" id="KAF2147688.1"/>
    </source>
</evidence>
<dbReference type="Gene3D" id="1.25.10.10">
    <property type="entry name" value="Leucine-rich Repeat Variant"/>
    <property type="match status" value="2"/>
</dbReference>
<reference evidence="8" key="1">
    <citation type="journal article" date="2020" name="Stud. Mycol.">
        <title>101 Dothideomycetes genomes: a test case for predicting lifestyles and emergence of pathogens.</title>
        <authorList>
            <person name="Haridas S."/>
            <person name="Albert R."/>
            <person name="Binder M."/>
            <person name="Bloem J."/>
            <person name="Labutti K."/>
            <person name="Salamov A."/>
            <person name="Andreopoulos B."/>
            <person name="Baker S."/>
            <person name="Barry K."/>
            <person name="Bills G."/>
            <person name="Bluhm B."/>
            <person name="Cannon C."/>
            <person name="Castanera R."/>
            <person name="Culley D."/>
            <person name="Daum C."/>
            <person name="Ezra D."/>
            <person name="Gonzalez J."/>
            <person name="Henrissat B."/>
            <person name="Kuo A."/>
            <person name="Liang C."/>
            <person name="Lipzen A."/>
            <person name="Lutzoni F."/>
            <person name="Magnuson J."/>
            <person name="Mondo S."/>
            <person name="Nolan M."/>
            <person name="Ohm R."/>
            <person name="Pangilinan J."/>
            <person name="Park H.-J."/>
            <person name="Ramirez L."/>
            <person name="Alfaro M."/>
            <person name="Sun H."/>
            <person name="Tritt A."/>
            <person name="Yoshinaga Y."/>
            <person name="Zwiers L.-H."/>
            <person name="Turgeon B."/>
            <person name="Goodwin S."/>
            <person name="Spatafora J."/>
            <person name="Crous P."/>
            <person name="Grigoriev I."/>
        </authorList>
    </citation>
    <scope>NUCLEOTIDE SEQUENCE</scope>
    <source>
        <strain evidence="8">CBS 260.36</strain>
    </source>
</reference>
<evidence type="ECO:0000256" key="2">
    <source>
        <dbReference type="ARBA" id="ARBA00009340"/>
    </source>
</evidence>
<dbReference type="PANTHER" id="PTHR12891">
    <property type="entry name" value="DNA REPAIR/TRANSCRIPTION PROTEIN MET18/MMS19"/>
    <property type="match status" value="1"/>
</dbReference>
<feature type="domain" description="MMS19 N-terminal" evidence="7">
    <location>
        <begin position="40"/>
        <end position="306"/>
    </location>
</feature>
<evidence type="ECO:0000256" key="3">
    <source>
        <dbReference type="ARBA" id="ARBA00022737"/>
    </source>
</evidence>
<keyword evidence="3" id="KW-0677">Repeat</keyword>
<dbReference type="PANTHER" id="PTHR12891:SF0">
    <property type="entry name" value="MMS19 NUCLEOTIDE EXCISION REPAIR PROTEIN HOMOLOG"/>
    <property type="match status" value="1"/>
</dbReference>
<organism evidence="8 9">
    <name type="scientific">Myriangium duriaei CBS 260.36</name>
    <dbReference type="NCBI Taxonomy" id="1168546"/>
    <lineage>
        <taxon>Eukaryota</taxon>
        <taxon>Fungi</taxon>
        <taxon>Dikarya</taxon>
        <taxon>Ascomycota</taxon>
        <taxon>Pezizomycotina</taxon>
        <taxon>Dothideomycetes</taxon>
        <taxon>Dothideomycetidae</taxon>
        <taxon>Myriangiales</taxon>
        <taxon>Myriangiaceae</taxon>
        <taxon>Myriangium</taxon>
    </lineage>
</organism>
<name>A0A9P4MC12_9PEZI</name>
<dbReference type="OrthoDB" id="342900at2759"/>
<dbReference type="Pfam" id="PF14500">
    <property type="entry name" value="MMS19_N"/>
    <property type="match status" value="1"/>
</dbReference>
<dbReference type="GO" id="GO:0005634">
    <property type="term" value="C:nucleus"/>
    <property type="evidence" value="ECO:0007669"/>
    <property type="project" value="UniProtKB-SubCell"/>
</dbReference>
<dbReference type="Pfam" id="PF12460">
    <property type="entry name" value="MMS19_C"/>
    <property type="match status" value="1"/>
</dbReference>
<accession>A0A9P4MC12</accession>
<keyword evidence="5" id="KW-0227">DNA damage</keyword>
<keyword evidence="9" id="KW-1185">Reference proteome</keyword>
<dbReference type="GO" id="GO:0051604">
    <property type="term" value="P:protein maturation"/>
    <property type="evidence" value="ECO:0007669"/>
    <property type="project" value="UniProtKB-UniRule"/>
</dbReference>
<dbReference type="GO" id="GO:0006281">
    <property type="term" value="P:DNA repair"/>
    <property type="evidence" value="ECO:0007669"/>
    <property type="project" value="UniProtKB-UniRule"/>
</dbReference>
<evidence type="ECO:0000256" key="5">
    <source>
        <dbReference type="RuleBase" id="RU367072"/>
    </source>
</evidence>
<comment type="subcellular location">
    <subcellularLocation>
        <location evidence="1 5">Nucleus</location>
    </subcellularLocation>
</comment>
<evidence type="ECO:0000256" key="1">
    <source>
        <dbReference type="ARBA" id="ARBA00004123"/>
    </source>
</evidence>